<protein>
    <recommendedName>
        <fullName evidence="4">Secreted protein</fullName>
    </recommendedName>
</protein>
<reference evidence="2 3" key="1">
    <citation type="submission" date="2019-03" db="EMBL/GenBank/DDBJ databases">
        <title>First draft genome of Liparis tanakae, snailfish: a comprehensive survey of snailfish specific genes.</title>
        <authorList>
            <person name="Kim W."/>
            <person name="Song I."/>
            <person name="Jeong J.-H."/>
            <person name="Kim D."/>
            <person name="Kim S."/>
            <person name="Ryu S."/>
            <person name="Song J.Y."/>
            <person name="Lee S.K."/>
        </authorList>
    </citation>
    <scope>NUCLEOTIDE SEQUENCE [LARGE SCALE GENOMIC DNA]</scope>
    <source>
        <tissue evidence="2">Muscle</tissue>
    </source>
</reference>
<evidence type="ECO:0000256" key="1">
    <source>
        <dbReference type="SAM" id="SignalP"/>
    </source>
</evidence>
<dbReference type="AlphaFoldDB" id="A0A4Z2HUH1"/>
<comment type="caution">
    <text evidence="2">The sequence shown here is derived from an EMBL/GenBank/DDBJ whole genome shotgun (WGS) entry which is preliminary data.</text>
</comment>
<gene>
    <name evidence="2" type="ORF">EYF80_021198</name>
</gene>
<organism evidence="2 3">
    <name type="scientific">Liparis tanakae</name>
    <name type="common">Tanaka's snailfish</name>
    <dbReference type="NCBI Taxonomy" id="230148"/>
    <lineage>
        <taxon>Eukaryota</taxon>
        <taxon>Metazoa</taxon>
        <taxon>Chordata</taxon>
        <taxon>Craniata</taxon>
        <taxon>Vertebrata</taxon>
        <taxon>Euteleostomi</taxon>
        <taxon>Actinopterygii</taxon>
        <taxon>Neopterygii</taxon>
        <taxon>Teleostei</taxon>
        <taxon>Neoteleostei</taxon>
        <taxon>Acanthomorphata</taxon>
        <taxon>Eupercaria</taxon>
        <taxon>Perciformes</taxon>
        <taxon>Cottioidei</taxon>
        <taxon>Cottales</taxon>
        <taxon>Liparidae</taxon>
        <taxon>Liparis</taxon>
    </lineage>
</organism>
<feature type="signal peptide" evidence="1">
    <location>
        <begin position="1"/>
        <end position="32"/>
    </location>
</feature>
<keyword evidence="1" id="KW-0732">Signal</keyword>
<dbReference type="Proteomes" id="UP000314294">
    <property type="component" value="Unassembled WGS sequence"/>
</dbReference>
<evidence type="ECO:0008006" key="4">
    <source>
        <dbReference type="Google" id="ProtNLM"/>
    </source>
</evidence>
<evidence type="ECO:0000313" key="3">
    <source>
        <dbReference type="Proteomes" id="UP000314294"/>
    </source>
</evidence>
<accession>A0A4Z2HUH1</accession>
<keyword evidence="3" id="KW-1185">Reference proteome</keyword>
<evidence type="ECO:0000313" key="2">
    <source>
        <dbReference type="EMBL" id="TNN68552.1"/>
    </source>
</evidence>
<feature type="chain" id="PRO_5021473330" description="Secreted protein" evidence="1">
    <location>
        <begin position="33"/>
        <end position="271"/>
    </location>
</feature>
<name>A0A4Z2HUH1_9TELE</name>
<dbReference type="EMBL" id="SRLO01000188">
    <property type="protein sequence ID" value="TNN68552.1"/>
    <property type="molecule type" value="Genomic_DNA"/>
</dbReference>
<proteinExistence type="predicted"/>
<sequence>MARSWYISFRLWRHLVMFSLLILASNVDRRSSQRWWAQCTWKRVHFSISDTVRGQHRCCWVMSCQREKKRRTSVRRVATATKTWEAGRYLADGAGPVPDQVVPVPVVVVALVQDLSHQVVHGHAEHRQGAQLMGQGLLLVRRGATVFLDGRRVIHLVGGQQRSFSGHMSGHVPTNTLDRSRSVLLGRPVGMDDTLGNQRMHSDRREAELVLGGLRRQAEEVEEGGGHRALRALGLRVKLQRLCDRRLLHRRTDTYEETVATVTLKEGFVPV</sequence>